<evidence type="ECO:0000313" key="1">
    <source>
        <dbReference type="EMBL" id="TRU24172.1"/>
    </source>
</evidence>
<dbReference type="Proteomes" id="UP000319313">
    <property type="component" value="Unassembled WGS sequence"/>
</dbReference>
<accession>A0A552DPM0</accession>
<name>A0A552DPM0_MICAE</name>
<reference evidence="1 2" key="1">
    <citation type="submission" date="2019-01" db="EMBL/GenBank/DDBJ databases">
        <title>Coherence of Microcystis species and biogeography revealed through population genomics.</title>
        <authorList>
            <person name="Perez-Carrascal O.M."/>
            <person name="Terrat Y."/>
            <person name="Giani A."/>
            <person name="Fortin N."/>
            <person name="Tromas N."/>
            <person name="Shapiro B.J."/>
        </authorList>
    </citation>
    <scope>NUCLEOTIDE SEQUENCE [LARGE SCALE GENOMIC DNA]</scope>
    <source>
        <strain evidence="1">Ma_SC_T_19800800_S464</strain>
    </source>
</reference>
<comment type="caution">
    <text evidence="1">The sequence shown here is derived from an EMBL/GenBank/DDBJ whole genome shotgun (WGS) entry which is preliminary data.</text>
</comment>
<sequence length="63" mass="6653">MIGGAVGARLGNAPYKIAISLIRGAEVVAKTQYLYGLTFWLSGSRSTIAINERPLNCPLQAGC</sequence>
<proteinExistence type="predicted"/>
<dbReference type="EMBL" id="SFBL01000130">
    <property type="protein sequence ID" value="TRU24172.1"/>
    <property type="molecule type" value="Genomic_DNA"/>
</dbReference>
<protein>
    <submittedName>
        <fullName evidence="1">Uncharacterized protein</fullName>
    </submittedName>
</protein>
<gene>
    <name evidence="1" type="ORF">EWV81_14795</name>
</gene>
<organism evidence="1 2">
    <name type="scientific">Microcystis aeruginosa Ma_SC_T_19800800_S464</name>
    <dbReference type="NCBI Taxonomy" id="2486257"/>
    <lineage>
        <taxon>Bacteria</taxon>
        <taxon>Bacillati</taxon>
        <taxon>Cyanobacteriota</taxon>
        <taxon>Cyanophyceae</taxon>
        <taxon>Oscillatoriophycideae</taxon>
        <taxon>Chroococcales</taxon>
        <taxon>Microcystaceae</taxon>
        <taxon>Microcystis</taxon>
    </lineage>
</organism>
<dbReference type="AlphaFoldDB" id="A0A552DPM0"/>
<evidence type="ECO:0000313" key="2">
    <source>
        <dbReference type="Proteomes" id="UP000319313"/>
    </source>
</evidence>